<feature type="transmembrane region" description="Helical" evidence="7">
    <location>
        <begin position="6"/>
        <end position="26"/>
    </location>
</feature>
<keyword evidence="6 7" id="KW-0472">Membrane</keyword>
<evidence type="ECO:0000256" key="1">
    <source>
        <dbReference type="ARBA" id="ARBA00004127"/>
    </source>
</evidence>
<dbReference type="InterPro" id="IPR006694">
    <property type="entry name" value="Fatty_acid_hydroxylase"/>
</dbReference>
<dbReference type="GO" id="GO:0005506">
    <property type="term" value="F:iron ion binding"/>
    <property type="evidence" value="ECO:0007669"/>
    <property type="project" value="InterPro"/>
</dbReference>
<dbReference type="InterPro" id="IPR051689">
    <property type="entry name" value="Sterol_desaturase/TMEM195"/>
</dbReference>
<accession>A0A4R8LJ25</accession>
<evidence type="ECO:0000313" key="10">
    <source>
        <dbReference type="Proteomes" id="UP000295509"/>
    </source>
</evidence>
<dbReference type="EMBL" id="SORE01000022">
    <property type="protein sequence ID" value="TDY42239.1"/>
    <property type="molecule type" value="Genomic_DNA"/>
</dbReference>
<name>A0A4R8LJ25_9BURK</name>
<evidence type="ECO:0000259" key="8">
    <source>
        <dbReference type="Pfam" id="PF04116"/>
    </source>
</evidence>
<dbReference type="Pfam" id="PF04116">
    <property type="entry name" value="FA_hydroxylase"/>
    <property type="match status" value="1"/>
</dbReference>
<evidence type="ECO:0000313" key="9">
    <source>
        <dbReference type="EMBL" id="TDY42239.1"/>
    </source>
</evidence>
<gene>
    <name evidence="9" type="ORF">BX592_12248</name>
</gene>
<dbReference type="GO" id="GO:0012505">
    <property type="term" value="C:endomembrane system"/>
    <property type="evidence" value="ECO:0007669"/>
    <property type="project" value="UniProtKB-SubCell"/>
</dbReference>
<dbReference type="AlphaFoldDB" id="A0A4R8LJ25"/>
<dbReference type="GO" id="GO:0006643">
    <property type="term" value="P:membrane lipid metabolic process"/>
    <property type="evidence" value="ECO:0007669"/>
    <property type="project" value="TreeGrafter"/>
</dbReference>
<feature type="domain" description="Fatty acid hydroxylase" evidence="8">
    <location>
        <begin position="88"/>
        <end position="221"/>
    </location>
</feature>
<evidence type="ECO:0000256" key="5">
    <source>
        <dbReference type="ARBA" id="ARBA00023098"/>
    </source>
</evidence>
<keyword evidence="3 7" id="KW-1133">Transmembrane helix</keyword>
<evidence type="ECO:0000256" key="7">
    <source>
        <dbReference type="SAM" id="Phobius"/>
    </source>
</evidence>
<keyword evidence="2 7" id="KW-0812">Transmembrane</keyword>
<evidence type="ECO:0000256" key="4">
    <source>
        <dbReference type="ARBA" id="ARBA00023002"/>
    </source>
</evidence>
<comment type="subcellular location">
    <subcellularLocation>
        <location evidence="1">Endomembrane system</location>
        <topology evidence="1">Multi-pass membrane protein</topology>
    </subcellularLocation>
</comment>
<comment type="caution">
    <text evidence="9">The sequence shown here is derived from an EMBL/GenBank/DDBJ whole genome shotgun (WGS) entry which is preliminary data.</text>
</comment>
<keyword evidence="4" id="KW-0560">Oxidoreductase</keyword>
<evidence type="ECO:0000256" key="3">
    <source>
        <dbReference type="ARBA" id="ARBA00022989"/>
    </source>
</evidence>
<reference evidence="9 10" key="1">
    <citation type="submission" date="2019-03" db="EMBL/GenBank/DDBJ databases">
        <title>Genomic Encyclopedia of Type Strains, Phase III (KMG-III): the genomes of soil and plant-associated and newly described type strains.</title>
        <authorList>
            <person name="Whitman W."/>
        </authorList>
    </citation>
    <scope>NUCLEOTIDE SEQUENCE [LARGE SCALE GENOMIC DNA]</scope>
    <source>
        <strain evidence="9 10">LMG 29544</strain>
    </source>
</reference>
<protein>
    <submittedName>
        <fullName evidence="9">Sterol desaturase/sphingolipid hydroxylase (Fatty acid hydroxylase superfamily)</fullName>
    </submittedName>
</protein>
<feature type="transmembrane region" description="Helical" evidence="7">
    <location>
        <begin position="84"/>
        <end position="101"/>
    </location>
</feature>
<organism evidence="9 10">
    <name type="scientific">Paraburkholderia rhizosphaerae</name>
    <dbReference type="NCBI Taxonomy" id="480658"/>
    <lineage>
        <taxon>Bacteria</taxon>
        <taxon>Pseudomonadati</taxon>
        <taxon>Pseudomonadota</taxon>
        <taxon>Betaproteobacteria</taxon>
        <taxon>Burkholderiales</taxon>
        <taxon>Burkholderiaceae</taxon>
        <taxon>Paraburkholderia</taxon>
    </lineage>
</organism>
<dbReference type="PANTHER" id="PTHR21624:SF1">
    <property type="entry name" value="ALKYLGLYCEROL MONOOXYGENASE"/>
    <property type="match status" value="1"/>
</dbReference>
<sequence>MAHTLKLTYIVSLVFVGLSLVEAFVLNRRSRRGRGEPFDWNEMRLSLIDLVGRKLIDLVPLSLTTPLFALAWRHRIHTVTMHTVPTLIVVFLVQEFCYYWYHRTSHRMRLMWATHAVHHSPNQLSLGTAYRLGWTTRLSGSAFFFMPMVWLGVRPEIVMITLAINLWYQFWIHNTWTPKLGWLEYVINTPSSHRVHHASNLEYLDANYGGALIIFDRLFGTYIAERNDLPCRYGLVTPTRTRNPLTVEFEHWVTLVRDVVHAKNVWTGLNHIFRPPGWLPDGNGETTEDMRRRAAEQALVDRRARALARGAEILRMAAARHALEHPVAANPRMHQRGTEVAENQQEEGVAEQSMQTPQLTIHDDIVRQDRRQVETFPHDHRVAARRLHRPADQRHRDHQCIERVV</sequence>
<proteinExistence type="predicted"/>
<dbReference type="Proteomes" id="UP000295509">
    <property type="component" value="Unassembled WGS sequence"/>
</dbReference>
<keyword evidence="10" id="KW-1185">Reference proteome</keyword>
<evidence type="ECO:0000256" key="2">
    <source>
        <dbReference type="ARBA" id="ARBA00022692"/>
    </source>
</evidence>
<dbReference type="GO" id="GO:0016020">
    <property type="term" value="C:membrane"/>
    <property type="evidence" value="ECO:0007669"/>
    <property type="project" value="GOC"/>
</dbReference>
<dbReference type="PANTHER" id="PTHR21624">
    <property type="entry name" value="STEROL DESATURASE-RELATED PROTEIN"/>
    <property type="match status" value="1"/>
</dbReference>
<dbReference type="GO" id="GO:0008610">
    <property type="term" value="P:lipid biosynthetic process"/>
    <property type="evidence" value="ECO:0007669"/>
    <property type="project" value="InterPro"/>
</dbReference>
<keyword evidence="5" id="KW-0443">Lipid metabolism</keyword>
<evidence type="ECO:0000256" key="6">
    <source>
        <dbReference type="ARBA" id="ARBA00023136"/>
    </source>
</evidence>
<dbReference type="GO" id="GO:0050479">
    <property type="term" value="F:glyceryl-ether monooxygenase activity"/>
    <property type="evidence" value="ECO:0007669"/>
    <property type="project" value="TreeGrafter"/>
</dbReference>